<dbReference type="EMBL" id="BOOW01000012">
    <property type="protein sequence ID" value="GII91795.1"/>
    <property type="molecule type" value="Genomic_DNA"/>
</dbReference>
<evidence type="ECO:0000313" key="5">
    <source>
        <dbReference type="EMBL" id="GII91795.1"/>
    </source>
</evidence>
<feature type="domain" description="HTH gntR-type" evidence="4">
    <location>
        <begin position="18"/>
        <end position="86"/>
    </location>
</feature>
<gene>
    <name evidence="5" type="ORF">Ssi02_20260</name>
</gene>
<evidence type="ECO:0000259" key="4">
    <source>
        <dbReference type="PROSITE" id="PS50949"/>
    </source>
</evidence>
<dbReference type="InterPro" id="IPR011663">
    <property type="entry name" value="UTRA"/>
</dbReference>
<dbReference type="SMART" id="SM00866">
    <property type="entry name" value="UTRA"/>
    <property type="match status" value="1"/>
</dbReference>
<proteinExistence type="predicted"/>
<dbReference type="CDD" id="cd07377">
    <property type="entry name" value="WHTH_GntR"/>
    <property type="match status" value="1"/>
</dbReference>
<dbReference type="GO" id="GO:0045892">
    <property type="term" value="P:negative regulation of DNA-templated transcription"/>
    <property type="evidence" value="ECO:0007669"/>
    <property type="project" value="TreeGrafter"/>
</dbReference>
<dbReference type="Pfam" id="PF07702">
    <property type="entry name" value="UTRA"/>
    <property type="match status" value="1"/>
</dbReference>
<reference evidence="5" key="1">
    <citation type="submission" date="2021-01" db="EMBL/GenBank/DDBJ databases">
        <title>Whole genome shotgun sequence of Sinosporangium siamense NBRC 109515.</title>
        <authorList>
            <person name="Komaki H."/>
            <person name="Tamura T."/>
        </authorList>
    </citation>
    <scope>NUCLEOTIDE SEQUENCE</scope>
    <source>
        <strain evidence="5">NBRC 109515</strain>
    </source>
</reference>
<dbReference type="InterPro" id="IPR000524">
    <property type="entry name" value="Tscrpt_reg_HTH_GntR"/>
</dbReference>
<dbReference type="GO" id="GO:0003677">
    <property type="term" value="F:DNA binding"/>
    <property type="evidence" value="ECO:0007669"/>
    <property type="project" value="UniProtKB-KW"/>
</dbReference>
<keyword evidence="6" id="KW-1185">Reference proteome</keyword>
<organism evidence="5 6">
    <name type="scientific">Sinosporangium siamense</name>
    <dbReference type="NCBI Taxonomy" id="1367973"/>
    <lineage>
        <taxon>Bacteria</taxon>
        <taxon>Bacillati</taxon>
        <taxon>Actinomycetota</taxon>
        <taxon>Actinomycetes</taxon>
        <taxon>Streptosporangiales</taxon>
        <taxon>Streptosporangiaceae</taxon>
        <taxon>Sinosporangium</taxon>
    </lineage>
</organism>
<dbReference type="Proteomes" id="UP000606172">
    <property type="component" value="Unassembled WGS sequence"/>
</dbReference>
<protein>
    <submittedName>
        <fullName evidence="5">GntR family transcriptional regulator</fullName>
    </submittedName>
</protein>
<evidence type="ECO:0000256" key="2">
    <source>
        <dbReference type="ARBA" id="ARBA00023125"/>
    </source>
</evidence>
<evidence type="ECO:0000256" key="1">
    <source>
        <dbReference type="ARBA" id="ARBA00023015"/>
    </source>
</evidence>
<dbReference type="Gene3D" id="1.10.10.10">
    <property type="entry name" value="Winged helix-like DNA-binding domain superfamily/Winged helix DNA-binding domain"/>
    <property type="match status" value="1"/>
</dbReference>
<name>A0A919RD98_9ACTN</name>
<dbReference type="InterPro" id="IPR036388">
    <property type="entry name" value="WH-like_DNA-bd_sf"/>
</dbReference>
<dbReference type="SMART" id="SM00345">
    <property type="entry name" value="HTH_GNTR"/>
    <property type="match status" value="1"/>
</dbReference>
<dbReference type="AlphaFoldDB" id="A0A919RD98"/>
<dbReference type="PANTHER" id="PTHR44846:SF17">
    <property type="entry name" value="GNTR-FAMILY TRANSCRIPTIONAL REGULATOR"/>
    <property type="match status" value="1"/>
</dbReference>
<dbReference type="GO" id="GO:0003700">
    <property type="term" value="F:DNA-binding transcription factor activity"/>
    <property type="evidence" value="ECO:0007669"/>
    <property type="project" value="InterPro"/>
</dbReference>
<accession>A0A919RD98</accession>
<dbReference type="Gene3D" id="3.40.1410.10">
    <property type="entry name" value="Chorismate lyase-like"/>
    <property type="match status" value="1"/>
</dbReference>
<dbReference type="SUPFAM" id="SSF46785">
    <property type="entry name" value="Winged helix' DNA-binding domain"/>
    <property type="match status" value="1"/>
</dbReference>
<keyword evidence="1" id="KW-0805">Transcription regulation</keyword>
<evidence type="ECO:0000256" key="3">
    <source>
        <dbReference type="ARBA" id="ARBA00023163"/>
    </source>
</evidence>
<comment type="caution">
    <text evidence="5">The sequence shown here is derived from an EMBL/GenBank/DDBJ whole genome shotgun (WGS) entry which is preliminary data.</text>
</comment>
<dbReference type="InterPro" id="IPR028978">
    <property type="entry name" value="Chorismate_lyase_/UTRA_dom_sf"/>
</dbReference>
<keyword evidence="3" id="KW-0804">Transcription</keyword>
<dbReference type="InterPro" id="IPR050679">
    <property type="entry name" value="Bact_HTH_transcr_reg"/>
</dbReference>
<keyword evidence="2" id="KW-0238">DNA-binding</keyword>
<dbReference type="SUPFAM" id="SSF64288">
    <property type="entry name" value="Chorismate lyase-like"/>
    <property type="match status" value="1"/>
</dbReference>
<dbReference type="PANTHER" id="PTHR44846">
    <property type="entry name" value="MANNOSYL-D-GLYCERATE TRANSPORT/METABOLISM SYSTEM REPRESSOR MNGR-RELATED"/>
    <property type="match status" value="1"/>
</dbReference>
<dbReference type="PROSITE" id="PS50949">
    <property type="entry name" value="HTH_GNTR"/>
    <property type="match status" value="1"/>
</dbReference>
<dbReference type="PRINTS" id="PR00035">
    <property type="entry name" value="HTHGNTR"/>
</dbReference>
<evidence type="ECO:0000313" key="6">
    <source>
        <dbReference type="Proteomes" id="UP000606172"/>
    </source>
</evidence>
<dbReference type="InterPro" id="IPR036390">
    <property type="entry name" value="WH_DNA-bd_sf"/>
</dbReference>
<sequence>MLAVEGHGHPPPIRSHAMRTAQQIASALRERIASGEFAPGALLPSERELIAEYGAAKNTVAKALSMLRADGLLVSQIGRGNFVRKIKRLRRDGTSRHLRSQRPEATSPLEAEVQEQGFRRELELREVALTPAPPDIAEMLSVEPGEPLIVRRHLITIDGTPAQTADSYFPASQVAGSRIGRPEVIPGGVHSELAAVLGRPLGNAVETLIARMPTPDETVMLQLPPGTPVVELVRVIRSEGSPVEVTHFLFDAARHEFAYEVPVD</sequence>
<dbReference type="Pfam" id="PF00392">
    <property type="entry name" value="GntR"/>
    <property type="match status" value="1"/>
</dbReference>